<evidence type="ECO:0000256" key="1">
    <source>
        <dbReference type="SAM" id="MobiDB-lite"/>
    </source>
</evidence>
<gene>
    <name evidence="2" type="ORF">S12H4_53752</name>
</gene>
<accession>X1TGZ2</accession>
<organism evidence="2">
    <name type="scientific">marine sediment metagenome</name>
    <dbReference type="NCBI Taxonomy" id="412755"/>
    <lineage>
        <taxon>unclassified sequences</taxon>
        <taxon>metagenomes</taxon>
        <taxon>ecological metagenomes</taxon>
    </lineage>
</organism>
<sequence>MSAITIRLIRPPDIEKRNEGVKRLPTTNAPKMDLSPATIRPALKPRR</sequence>
<dbReference type="EMBL" id="BARW01034271">
    <property type="protein sequence ID" value="GAJ04573.1"/>
    <property type="molecule type" value="Genomic_DNA"/>
</dbReference>
<evidence type="ECO:0000313" key="2">
    <source>
        <dbReference type="EMBL" id="GAJ04573.1"/>
    </source>
</evidence>
<name>X1TGZ2_9ZZZZ</name>
<proteinExistence type="predicted"/>
<dbReference type="AlphaFoldDB" id="X1TGZ2"/>
<feature type="compositionally biased region" description="Basic and acidic residues" evidence="1">
    <location>
        <begin position="10"/>
        <end position="22"/>
    </location>
</feature>
<feature type="region of interest" description="Disordered" evidence="1">
    <location>
        <begin position="1"/>
        <end position="47"/>
    </location>
</feature>
<comment type="caution">
    <text evidence="2">The sequence shown here is derived from an EMBL/GenBank/DDBJ whole genome shotgun (WGS) entry which is preliminary data.</text>
</comment>
<reference evidence="2" key="1">
    <citation type="journal article" date="2014" name="Front. Microbiol.">
        <title>High frequency of phylogenetically diverse reductive dehalogenase-homologous genes in deep subseafloor sedimentary metagenomes.</title>
        <authorList>
            <person name="Kawai M."/>
            <person name="Futagami T."/>
            <person name="Toyoda A."/>
            <person name="Takaki Y."/>
            <person name="Nishi S."/>
            <person name="Hori S."/>
            <person name="Arai W."/>
            <person name="Tsubouchi T."/>
            <person name="Morono Y."/>
            <person name="Uchiyama I."/>
            <person name="Ito T."/>
            <person name="Fujiyama A."/>
            <person name="Inagaki F."/>
            <person name="Takami H."/>
        </authorList>
    </citation>
    <scope>NUCLEOTIDE SEQUENCE</scope>
    <source>
        <strain evidence="2">Expedition CK06-06</strain>
    </source>
</reference>
<protein>
    <submittedName>
        <fullName evidence="2">Uncharacterized protein</fullName>
    </submittedName>
</protein>